<reference evidence="2 3" key="1">
    <citation type="submission" date="2016-10" db="EMBL/GenBank/DDBJ databases">
        <authorList>
            <person name="de Groot N.N."/>
        </authorList>
    </citation>
    <scope>NUCLEOTIDE SEQUENCE [LARGE SCALE GENOMIC DNA]</scope>
    <source>
        <strain evidence="3">P4-7,KCTC 19426,CECT 7604</strain>
    </source>
</reference>
<keyword evidence="3" id="KW-1185">Reference proteome</keyword>
<protein>
    <submittedName>
        <fullName evidence="2">Imidazolonepropionase</fullName>
    </submittedName>
</protein>
<dbReference type="AlphaFoldDB" id="A0A1H0R6R2"/>
<sequence length="358" mass="38148">MARPAPLHFTGRDAATGESVEYWMAGGVFVDTPVRDAVELTGWSLPGFVDAHCHVGYSAEGAVSLEVAEQQARIDLATGVLAIRDCGSPVDTRPLTDRDDLPILVRAGQHIARPKRYIRDLGVDLDEVSDLPAEVARQVAYGGGWIKIVGDWIDRSIGDLAPLWPDDVLAEAIGVAHDGGCRVTSHVFGEDALPGLLAAGVDCIEHGTGLTDETIAEMVQRRVHLVPTMINIANFPMFADAATRFPAYAKHMRDLHERSDDTFAAAAAAGVPVHAGTDAGGYIEHGRIVDEVTAMGRIGLDPRSVLHATTHDARNWLGLGAQDLGDSADLVIYPEDPAANVEILRSPSMVIRAGRPAG</sequence>
<dbReference type="InterPro" id="IPR006680">
    <property type="entry name" value="Amidohydro-rel"/>
</dbReference>
<dbReference type="InterPro" id="IPR051781">
    <property type="entry name" value="Metallo-dep_Hydrolase"/>
</dbReference>
<dbReference type="PANTHER" id="PTHR43135">
    <property type="entry name" value="ALPHA-D-RIBOSE 1-METHYLPHOSPHONATE 5-TRIPHOSPHATE DIPHOSPHATASE"/>
    <property type="match status" value="1"/>
</dbReference>
<dbReference type="RefSeq" id="WP_090477929.1">
    <property type="nucleotide sequence ID" value="NZ_LT629710.1"/>
</dbReference>
<dbReference type="OrthoDB" id="3451205at2"/>
<name>A0A1H0R6R2_9ACTN</name>
<dbReference type="Gene3D" id="3.20.20.140">
    <property type="entry name" value="Metal-dependent hydrolases"/>
    <property type="match status" value="1"/>
</dbReference>
<evidence type="ECO:0000259" key="1">
    <source>
        <dbReference type="Pfam" id="PF01979"/>
    </source>
</evidence>
<dbReference type="InterPro" id="IPR032466">
    <property type="entry name" value="Metal_Hydrolase"/>
</dbReference>
<feature type="domain" description="Amidohydrolase-related" evidence="1">
    <location>
        <begin position="45"/>
        <end position="354"/>
    </location>
</feature>
<evidence type="ECO:0000313" key="2">
    <source>
        <dbReference type="EMBL" id="SDP24829.1"/>
    </source>
</evidence>
<accession>A0A1H0R6R2</accession>
<dbReference type="Gene3D" id="2.30.40.10">
    <property type="entry name" value="Urease, subunit C, domain 1"/>
    <property type="match status" value="1"/>
</dbReference>
<dbReference type="PANTHER" id="PTHR43135:SF4">
    <property type="entry name" value="AMIDOHYDROLASE-RELATED DOMAIN-CONTAINING PROTEIN"/>
    <property type="match status" value="1"/>
</dbReference>
<evidence type="ECO:0000313" key="3">
    <source>
        <dbReference type="Proteomes" id="UP000198741"/>
    </source>
</evidence>
<gene>
    <name evidence="2" type="ORF">SAMN04515671_3410</name>
</gene>
<dbReference type="EMBL" id="LT629710">
    <property type="protein sequence ID" value="SDP24829.1"/>
    <property type="molecule type" value="Genomic_DNA"/>
</dbReference>
<dbReference type="SUPFAM" id="SSF51556">
    <property type="entry name" value="Metallo-dependent hydrolases"/>
    <property type="match status" value="1"/>
</dbReference>
<dbReference type="Pfam" id="PF01979">
    <property type="entry name" value="Amidohydro_1"/>
    <property type="match status" value="1"/>
</dbReference>
<organism evidence="2 3">
    <name type="scientific">Nakamurella panacisegetis</name>
    <dbReference type="NCBI Taxonomy" id="1090615"/>
    <lineage>
        <taxon>Bacteria</taxon>
        <taxon>Bacillati</taxon>
        <taxon>Actinomycetota</taxon>
        <taxon>Actinomycetes</taxon>
        <taxon>Nakamurellales</taxon>
        <taxon>Nakamurellaceae</taxon>
        <taxon>Nakamurella</taxon>
    </lineage>
</organism>
<dbReference type="InterPro" id="IPR011059">
    <property type="entry name" value="Metal-dep_hydrolase_composite"/>
</dbReference>
<proteinExistence type="predicted"/>
<dbReference type="STRING" id="1090615.SAMN04515671_3410"/>
<dbReference type="GO" id="GO:0016810">
    <property type="term" value="F:hydrolase activity, acting on carbon-nitrogen (but not peptide) bonds"/>
    <property type="evidence" value="ECO:0007669"/>
    <property type="project" value="InterPro"/>
</dbReference>
<dbReference type="Proteomes" id="UP000198741">
    <property type="component" value="Chromosome I"/>
</dbReference>